<reference evidence="3" key="1">
    <citation type="journal article" date="2019" name="Int. J. Syst. Evol. Microbiol.">
        <title>The Global Catalogue of Microorganisms (GCM) 10K type strain sequencing project: providing services to taxonomists for standard genome sequencing and annotation.</title>
        <authorList>
            <consortium name="The Broad Institute Genomics Platform"/>
            <consortium name="The Broad Institute Genome Sequencing Center for Infectious Disease"/>
            <person name="Wu L."/>
            <person name="Ma J."/>
        </authorList>
    </citation>
    <scope>NUCLEOTIDE SEQUENCE [LARGE SCALE GENOMIC DNA]</scope>
    <source>
        <strain evidence="3">JCM 12398</strain>
    </source>
</reference>
<keyword evidence="3" id="KW-1185">Reference proteome</keyword>
<evidence type="ECO:0000313" key="2">
    <source>
        <dbReference type="EMBL" id="GAA1420547.1"/>
    </source>
</evidence>
<evidence type="ECO:0000313" key="3">
    <source>
        <dbReference type="Proteomes" id="UP001501266"/>
    </source>
</evidence>
<dbReference type="EMBL" id="BAAAKK010000002">
    <property type="protein sequence ID" value="GAA1420547.1"/>
    <property type="molecule type" value="Genomic_DNA"/>
</dbReference>
<feature type="transmembrane region" description="Helical" evidence="1">
    <location>
        <begin position="65"/>
        <end position="90"/>
    </location>
</feature>
<protein>
    <submittedName>
        <fullName evidence="2">Uncharacterized protein</fullName>
    </submittedName>
</protein>
<accession>A0ABP4JFB5</accession>
<sequence length="135" mass="13185">MSDASFRDRVATPSIRGVAATRADASSSAVVAGVALAMAAGAAVALAAADVIWLGTSDADGAGAMLLYVIGWTLLVWAALVGVAVVVHLVRSAAAGRRLAPIEIVLLIATAAVVSGVLIVHPLVGSGQGFGGSIG</sequence>
<dbReference type="Proteomes" id="UP001501266">
    <property type="component" value="Unassembled WGS sequence"/>
</dbReference>
<proteinExistence type="predicted"/>
<comment type="caution">
    <text evidence="2">The sequence shown here is derived from an EMBL/GenBank/DDBJ whole genome shotgun (WGS) entry which is preliminary data.</text>
</comment>
<name>A0ABP4JFB5_9MICO</name>
<feature type="transmembrane region" description="Helical" evidence="1">
    <location>
        <begin position="102"/>
        <end position="124"/>
    </location>
</feature>
<keyword evidence="1" id="KW-1133">Transmembrane helix</keyword>
<organism evidence="2 3">
    <name type="scientific">Agrococcus citreus</name>
    <dbReference type="NCBI Taxonomy" id="84643"/>
    <lineage>
        <taxon>Bacteria</taxon>
        <taxon>Bacillati</taxon>
        <taxon>Actinomycetota</taxon>
        <taxon>Actinomycetes</taxon>
        <taxon>Micrococcales</taxon>
        <taxon>Microbacteriaceae</taxon>
        <taxon>Agrococcus</taxon>
    </lineage>
</organism>
<keyword evidence="1" id="KW-0812">Transmembrane</keyword>
<gene>
    <name evidence="2" type="ORF">GCM10009640_10030</name>
</gene>
<keyword evidence="1" id="KW-0472">Membrane</keyword>
<feature type="transmembrane region" description="Helical" evidence="1">
    <location>
        <begin position="29"/>
        <end position="53"/>
    </location>
</feature>
<evidence type="ECO:0000256" key="1">
    <source>
        <dbReference type="SAM" id="Phobius"/>
    </source>
</evidence>